<dbReference type="Pfam" id="PF03301">
    <property type="entry name" value="Trp_dioxygenase"/>
    <property type="match status" value="1"/>
</dbReference>
<evidence type="ECO:0000256" key="4">
    <source>
        <dbReference type="ARBA" id="ARBA00022964"/>
    </source>
</evidence>
<feature type="binding site" evidence="9">
    <location>
        <begin position="60"/>
        <end position="64"/>
    </location>
    <ligand>
        <name>substrate</name>
    </ligand>
</feature>
<evidence type="ECO:0000256" key="5">
    <source>
        <dbReference type="ARBA" id="ARBA00023002"/>
    </source>
</evidence>
<comment type="pathway">
    <text evidence="9">Amino-acid degradation; L-tryptophan degradation via kynurenine pathway; L-kynurenine from L-tryptophan: step 1/2.</text>
</comment>
<dbReference type="GO" id="GO:0019441">
    <property type="term" value="P:L-tryptophan catabolic process to kynurenine"/>
    <property type="evidence" value="ECO:0007669"/>
    <property type="project" value="UniProtKB-UniRule"/>
</dbReference>
<dbReference type="NCBIfam" id="TIGR03036">
    <property type="entry name" value="trp_2_3_diox"/>
    <property type="match status" value="1"/>
</dbReference>
<dbReference type="EMBL" id="PNBX01000048">
    <property type="protein sequence ID" value="TMO67931.1"/>
    <property type="molecule type" value="Genomic_DNA"/>
</dbReference>
<comment type="catalytic activity">
    <reaction evidence="8 9">
        <text>L-tryptophan + O2 = N-formyl-L-kynurenine</text>
        <dbReference type="Rhea" id="RHEA:24536"/>
        <dbReference type="ChEBI" id="CHEBI:15379"/>
        <dbReference type="ChEBI" id="CHEBI:57912"/>
        <dbReference type="ChEBI" id="CHEBI:58629"/>
        <dbReference type="EC" id="1.13.11.11"/>
    </reaction>
</comment>
<feature type="binding site" description="axial binding residue" evidence="9">
    <location>
        <position position="249"/>
    </location>
    <ligand>
        <name>heme</name>
        <dbReference type="ChEBI" id="CHEBI:30413"/>
    </ligand>
    <ligandPart>
        <name>Fe</name>
        <dbReference type="ChEBI" id="CHEBI:18248"/>
    </ligandPart>
</feature>
<dbReference type="FunFam" id="1.20.58.480:FF:000001">
    <property type="entry name" value="Tryptophan 2,3-dioxygenase"/>
    <property type="match status" value="1"/>
</dbReference>
<proteinExistence type="inferred from homology"/>
<evidence type="ECO:0000256" key="2">
    <source>
        <dbReference type="ARBA" id="ARBA00022617"/>
    </source>
</evidence>
<name>A0A5S3V7X4_9GAMM</name>
<keyword evidence="6 9" id="KW-0408">Iron</keyword>
<keyword evidence="4 9" id="KW-0223">Dioxygenase</keyword>
<dbReference type="RefSeq" id="WP_138592208.1">
    <property type="nucleotide sequence ID" value="NZ_PNBW01000054.1"/>
</dbReference>
<dbReference type="UniPathway" id="UPA00333">
    <property type="reaction ID" value="UER00453"/>
</dbReference>
<evidence type="ECO:0000313" key="12">
    <source>
        <dbReference type="Proteomes" id="UP000307164"/>
    </source>
</evidence>
<organism evidence="10 13">
    <name type="scientific">Pseudoalteromonas aurantia</name>
    <dbReference type="NCBI Taxonomy" id="43654"/>
    <lineage>
        <taxon>Bacteria</taxon>
        <taxon>Pseudomonadati</taxon>
        <taxon>Pseudomonadota</taxon>
        <taxon>Gammaproteobacteria</taxon>
        <taxon>Alteromonadales</taxon>
        <taxon>Pseudoalteromonadaceae</taxon>
        <taxon>Pseudoalteromonas</taxon>
    </lineage>
</organism>
<dbReference type="InterPro" id="IPR004981">
    <property type="entry name" value="Trp_2_3_dOase"/>
</dbReference>
<feature type="binding site" evidence="9">
    <location>
        <position position="126"/>
    </location>
    <ligand>
        <name>substrate</name>
    </ligand>
</feature>
<feature type="binding site" evidence="9">
    <location>
        <position position="263"/>
    </location>
    <ligand>
        <name>substrate</name>
    </ligand>
</feature>
<keyword evidence="12" id="KW-1185">Reference proteome</keyword>
<dbReference type="GO" id="GO:0046872">
    <property type="term" value="F:metal ion binding"/>
    <property type="evidence" value="ECO:0007669"/>
    <property type="project" value="UniProtKB-KW"/>
</dbReference>
<dbReference type="EMBL" id="PNBW01000054">
    <property type="protein sequence ID" value="TMO73804.1"/>
    <property type="molecule type" value="Genomic_DNA"/>
</dbReference>
<dbReference type="Proteomes" id="UP000307164">
    <property type="component" value="Unassembled WGS sequence"/>
</dbReference>
<feature type="binding site" evidence="9">
    <location>
        <position position="122"/>
    </location>
    <ligand>
        <name>substrate</name>
    </ligand>
</feature>
<dbReference type="HAMAP" id="MF_01972">
    <property type="entry name" value="T23O"/>
    <property type="match status" value="1"/>
</dbReference>
<sequence>MSCPYSINPNQSASISNHRDVEESIHTDFKDDMSYGDYLNLEKVLSAQHPLSDQHDEMLFIVIHQASELWIKLAGHELTEAISNIKNGDFGHAFKVISRVKQILGQLTQSWGILSTLTPVDYLKFRDTLGHSSGFQSYGYRKIEFLLGNKNAQLLKVHENDPSVHQELNTILNQPSLYDEALLALKSHGLPVDDSVIHRDFSQPYQHNDSVLQAWLTVYQNAEHYFHLYELAEKLVDIEDSFQQWRFKHMYTVQRIIGNKIGTGGSSGVSFLKKALDISFFPELFELRTQL</sequence>
<comment type="similarity">
    <text evidence="9">Belongs to the tryptophan 2,3-dioxygenase family.</text>
</comment>
<dbReference type="PANTHER" id="PTHR10138:SF0">
    <property type="entry name" value="TRYPTOPHAN 2,3-DIOXYGENASE"/>
    <property type="match status" value="1"/>
</dbReference>
<keyword evidence="5 9" id="KW-0560">Oxidoreductase</keyword>
<dbReference type="EC" id="1.13.11.11" evidence="9"/>
<dbReference type="SUPFAM" id="SSF140959">
    <property type="entry name" value="Indolic compounds 2,3-dioxygenase-like"/>
    <property type="match status" value="1"/>
</dbReference>
<gene>
    <name evidence="9 10" type="primary">kynA</name>
    <name evidence="10" type="ORF">CWC19_12655</name>
    <name evidence="11" type="ORF">CWC20_12400</name>
</gene>
<evidence type="ECO:0000256" key="9">
    <source>
        <dbReference type="HAMAP-Rule" id="MF_01972"/>
    </source>
</evidence>
<dbReference type="Gene3D" id="1.20.58.480">
    <property type="match status" value="1"/>
</dbReference>
<reference evidence="13" key="2">
    <citation type="submission" date="2019-06" db="EMBL/GenBank/DDBJ databases">
        <title>Co-occurence of chitin degradation, pigmentation and bioactivity in marine Pseudoalteromonas.</title>
        <authorList>
            <person name="Sonnenschein E.C."/>
            <person name="Bech P.K."/>
        </authorList>
    </citation>
    <scope>NUCLEOTIDE SEQUENCE [LARGE SCALE GENOMIC DNA]</scope>
    <source>
        <strain evidence="13">S3790</strain>
    </source>
</reference>
<dbReference type="GO" id="GO:0004833">
    <property type="term" value="F:L-tryptophan 2,3-dioxygenase activity"/>
    <property type="evidence" value="ECO:0007669"/>
    <property type="project" value="UniProtKB-UniRule"/>
</dbReference>
<dbReference type="Proteomes" id="UP000307217">
    <property type="component" value="Unassembled WGS sequence"/>
</dbReference>
<dbReference type="InterPro" id="IPR037217">
    <property type="entry name" value="Trp/Indoleamine_2_3_dOase-like"/>
</dbReference>
<keyword evidence="2 9" id="KW-0349">Heme</keyword>
<dbReference type="AlphaFoldDB" id="A0A5S3V7X4"/>
<comment type="cofactor">
    <cofactor evidence="9">
        <name>heme</name>
        <dbReference type="ChEBI" id="CHEBI:30413"/>
    </cofactor>
    <text evidence="9">Binds 1 heme group per subunit.</text>
</comment>
<keyword evidence="7 9" id="KW-0823">Tryptophan catabolism</keyword>
<evidence type="ECO:0000256" key="8">
    <source>
        <dbReference type="ARBA" id="ARBA00050412"/>
    </source>
</evidence>
<comment type="caution">
    <text evidence="10">The sequence shown here is derived from an EMBL/GenBank/DDBJ whole genome shotgun (WGS) entry which is preliminary data.</text>
</comment>
<dbReference type="OrthoDB" id="9776847at2"/>
<dbReference type="GO" id="GO:0019442">
    <property type="term" value="P:L-tryptophan catabolic process to acetyl-CoA"/>
    <property type="evidence" value="ECO:0007669"/>
    <property type="project" value="TreeGrafter"/>
</dbReference>
<dbReference type="InterPro" id="IPR017485">
    <property type="entry name" value="Trp_2-3-dOase_bac"/>
</dbReference>
<evidence type="ECO:0000313" key="10">
    <source>
        <dbReference type="EMBL" id="TMO67931.1"/>
    </source>
</evidence>
<keyword evidence="3 9" id="KW-0479">Metal-binding</keyword>
<comment type="function">
    <text evidence="9">Heme-dependent dioxygenase that catalyzes the oxidative cleavage of the L-tryptophan (L-Trp) pyrrole ring and converts L-tryptophan to N-formyl-L-kynurenine. Catalyzes the oxidative cleavage of the indole moiety.</text>
</comment>
<reference evidence="12 13" key="1">
    <citation type="submission" date="2018-01" db="EMBL/GenBank/DDBJ databases">
        <authorList>
            <person name="Paulsen S."/>
            <person name="Gram L.K."/>
        </authorList>
    </citation>
    <scope>NUCLEOTIDE SEQUENCE [LARGE SCALE GENOMIC DNA]</scope>
    <source>
        <strain evidence="10 13">S3790</strain>
        <strain evidence="11 12">S3895</strain>
    </source>
</reference>
<comment type="subunit">
    <text evidence="1 9">Homotetramer.</text>
</comment>
<evidence type="ECO:0000313" key="11">
    <source>
        <dbReference type="EMBL" id="TMO73804.1"/>
    </source>
</evidence>
<accession>A0A5S3V7X4</accession>
<evidence type="ECO:0000256" key="7">
    <source>
        <dbReference type="ARBA" id="ARBA00023079"/>
    </source>
</evidence>
<reference evidence="10" key="3">
    <citation type="submission" date="2019-09" db="EMBL/GenBank/DDBJ databases">
        <title>Co-occurence of chitin degradation, pigmentation and bioactivity in marine Pseudoalteromonas.</title>
        <authorList>
            <person name="Sonnenschein E.C."/>
            <person name="Bech P.K."/>
        </authorList>
    </citation>
    <scope>NUCLEOTIDE SEQUENCE</scope>
    <source>
        <strain evidence="10">S3790</strain>
        <strain evidence="11 12">S3895</strain>
    </source>
</reference>
<evidence type="ECO:0000313" key="13">
    <source>
        <dbReference type="Proteomes" id="UP000307217"/>
    </source>
</evidence>
<dbReference type="GO" id="GO:0020037">
    <property type="term" value="F:heme binding"/>
    <property type="evidence" value="ECO:0007669"/>
    <property type="project" value="UniProtKB-UniRule"/>
</dbReference>
<evidence type="ECO:0000256" key="1">
    <source>
        <dbReference type="ARBA" id="ARBA00011881"/>
    </source>
</evidence>
<protein>
    <recommendedName>
        <fullName evidence="9">Tryptophan 2,3-dioxygenase</fullName>
        <shortName evidence="9">TDO</shortName>
        <ecNumber evidence="9">1.13.11.11</ecNumber>
    </recommendedName>
    <alternativeName>
        <fullName evidence="9">Tryptamin 2,3-dioxygenase</fullName>
    </alternativeName>
    <alternativeName>
        <fullName evidence="9">Tryptophan oxygenase</fullName>
        <shortName evidence="9">TO</shortName>
        <shortName evidence="9">TRPO</shortName>
    </alternativeName>
    <alternativeName>
        <fullName evidence="9">Tryptophan pyrrolase</fullName>
    </alternativeName>
    <alternativeName>
        <fullName evidence="9">Tryptophanase</fullName>
    </alternativeName>
</protein>
<evidence type="ECO:0000256" key="6">
    <source>
        <dbReference type="ARBA" id="ARBA00023004"/>
    </source>
</evidence>
<evidence type="ECO:0000256" key="3">
    <source>
        <dbReference type="ARBA" id="ARBA00022723"/>
    </source>
</evidence>
<dbReference type="PANTHER" id="PTHR10138">
    <property type="entry name" value="TRYPTOPHAN 2,3-DIOXYGENASE"/>
    <property type="match status" value="1"/>
</dbReference>